<dbReference type="Gene3D" id="1.10.10.10">
    <property type="entry name" value="Winged helix-like DNA-binding domain superfamily/Winged helix DNA-binding domain"/>
    <property type="match status" value="1"/>
</dbReference>
<keyword evidence="1 4" id="KW-0597">Phosphoprotein</keyword>
<dbReference type="InterPro" id="IPR011006">
    <property type="entry name" value="CheY-like_superfamily"/>
</dbReference>
<dbReference type="InterPro" id="IPR039420">
    <property type="entry name" value="WalR-like"/>
</dbReference>
<dbReference type="Pfam" id="PF00072">
    <property type="entry name" value="Response_reg"/>
    <property type="match status" value="1"/>
</dbReference>
<dbReference type="PANTHER" id="PTHR48111:SF40">
    <property type="entry name" value="PHOSPHATE REGULON TRANSCRIPTIONAL REGULATORY PROTEIN PHOB"/>
    <property type="match status" value="1"/>
</dbReference>
<dbReference type="AlphaFoldDB" id="A0A5A7S2S7"/>
<keyword evidence="2" id="KW-0902">Two-component regulatory system</keyword>
<dbReference type="Gene3D" id="3.40.50.2300">
    <property type="match status" value="1"/>
</dbReference>
<dbReference type="SMART" id="SM00862">
    <property type="entry name" value="Trans_reg_C"/>
    <property type="match status" value="1"/>
</dbReference>
<accession>A0A5A7S2S7</accession>
<keyword evidence="9" id="KW-1185">Reference proteome</keyword>
<dbReference type="PANTHER" id="PTHR48111">
    <property type="entry name" value="REGULATOR OF RPOS"/>
    <property type="match status" value="1"/>
</dbReference>
<evidence type="ECO:0000259" key="7">
    <source>
        <dbReference type="PROSITE" id="PS51755"/>
    </source>
</evidence>
<evidence type="ECO:0000256" key="3">
    <source>
        <dbReference type="ARBA" id="ARBA00023125"/>
    </source>
</evidence>
<evidence type="ECO:0000259" key="6">
    <source>
        <dbReference type="PROSITE" id="PS50110"/>
    </source>
</evidence>
<dbReference type="Pfam" id="PF00486">
    <property type="entry name" value="Trans_reg_C"/>
    <property type="match status" value="1"/>
</dbReference>
<comment type="caution">
    <text evidence="8">The sequence shown here is derived from an EMBL/GenBank/DDBJ whole genome shotgun (WGS) entry which is preliminary data.</text>
</comment>
<reference evidence="8 9" key="1">
    <citation type="submission" date="2019-07" db="EMBL/GenBank/DDBJ databases">
        <title>Rhodococcus cavernicolus sp. nov., isolated from a cave.</title>
        <authorList>
            <person name="Lee S.D."/>
        </authorList>
    </citation>
    <scope>NUCLEOTIDE SEQUENCE [LARGE SCALE GENOMIC DNA]</scope>
    <source>
        <strain evidence="8 9">C1-24</strain>
    </source>
</reference>
<dbReference type="EMBL" id="VLNY01000028">
    <property type="protein sequence ID" value="KAA0016355.1"/>
    <property type="molecule type" value="Genomic_DNA"/>
</dbReference>
<gene>
    <name evidence="8" type="ORF">FOY51_26415</name>
</gene>
<dbReference type="InterPro" id="IPR016032">
    <property type="entry name" value="Sig_transdc_resp-reg_C-effctor"/>
</dbReference>
<feature type="DNA-binding region" description="OmpR/PhoB-type" evidence="5">
    <location>
        <begin position="127"/>
        <end position="233"/>
    </location>
</feature>
<dbReference type="SUPFAM" id="SSF52172">
    <property type="entry name" value="CheY-like"/>
    <property type="match status" value="1"/>
</dbReference>
<dbReference type="GO" id="GO:0005829">
    <property type="term" value="C:cytosol"/>
    <property type="evidence" value="ECO:0007669"/>
    <property type="project" value="TreeGrafter"/>
</dbReference>
<dbReference type="GO" id="GO:0006355">
    <property type="term" value="P:regulation of DNA-templated transcription"/>
    <property type="evidence" value="ECO:0007669"/>
    <property type="project" value="InterPro"/>
</dbReference>
<organism evidence="8 9">
    <name type="scientific">Antrihabitans cavernicola</name>
    <dbReference type="NCBI Taxonomy" id="2495913"/>
    <lineage>
        <taxon>Bacteria</taxon>
        <taxon>Bacillati</taxon>
        <taxon>Actinomycetota</taxon>
        <taxon>Actinomycetes</taxon>
        <taxon>Mycobacteriales</taxon>
        <taxon>Nocardiaceae</taxon>
        <taxon>Antrihabitans</taxon>
    </lineage>
</organism>
<dbReference type="SMART" id="SM00448">
    <property type="entry name" value="REC"/>
    <property type="match status" value="1"/>
</dbReference>
<evidence type="ECO:0000313" key="9">
    <source>
        <dbReference type="Proteomes" id="UP000322244"/>
    </source>
</evidence>
<dbReference type="GO" id="GO:0000976">
    <property type="term" value="F:transcription cis-regulatory region binding"/>
    <property type="evidence" value="ECO:0007669"/>
    <property type="project" value="TreeGrafter"/>
</dbReference>
<name>A0A5A7S2S7_9NOCA</name>
<dbReference type="SUPFAM" id="SSF46894">
    <property type="entry name" value="C-terminal effector domain of the bipartite response regulators"/>
    <property type="match status" value="1"/>
</dbReference>
<dbReference type="GO" id="GO:0032993">
    <property type="term" value="C:protein-DNA complex"/>
    <property type="evidence" value="ECO:0007669"/>
    <property type="project" value="TreeGrafter"/>
</dbReference>
<dbReference type="PROSITE" id="PS50110">
    <property type="entry name" value="RESPONSE_REGULATORY"/>
    <property type="match status" value="1"/>
</dbReference>
<evidence type="ECO:0000256" key="1">
    <source>
        <dbReference type="ARBA" id="ARBA00022553"/>
    </source>
</evidence>
<dbReference type="InterPro" id="IPR001867">
    <property type="entry name" value="OmpR/PhoB-type_DNA-bd"/>
</dbReference>
<keyword evidence="3 5" id="KW-0238">DNA-binding</keyword>
<dbReference type="InterPro" id="IPR036388">
    <property type="entry name" value="WH-like_DNA-bd_sf"/>
</dbReference>
<dbReference type="OrthoDB" id="4527530at2"/>
<sequence>MAQLLVVEDDDTIGSLLSDGLHTHGHQVTWCRTGRAAVREAVLHEFDLVLLDLGLPDLDGVEVCRELRTTQPGCVLVILTARDAEIDVVVGLDAGADDYLTKPFRYAELLARIRAHLRRGPVPTVAVQAHVVGELVVDPAARTVTLAGHPLALRAREFDLLARLSADPDTALTREILIADVWDENWHGSTKTLDVHIGILRRKLADATARFGADSSGVPQISTLRGYGYRLDSPGQRP</sequence>
<evidence type="ECO:0000256" key="2">
    <source>
        <dbReference type="ARBA" id="ARBA00023012"/>
    </source>
</evidence>
<feature type="domain" description="OmpR/PhoB-type" evidence="7">
    <location>
        <begin position="127"/>
        <end position="233"/>
    </location>
</feature>
<proteinExistence type="predicted"/>
<feature type="domain" description="Response regulatory" evidence="6">
    <location>
        <begin position="3"/>
        <end position="117"/>
    </location>
</feature>
<evidence type="ECO:0000256" key="4">
    <source>
        <dbReference type="PROSITE-ProRule" id="PRU00169"/>
    </source>
</evidence>
<dbReference type="Proteomes" id="UP000322244">
    <property type="component" value="Unassembled WGS sequence"/>
</dbReference>
<dbReference type="RefSeq" id="WP_149433252.1">
    <property type="nucleotide sequence ID" value="NZ_VLNY01000028.1"/>
</dbReference>
<protein>
    <submittedName>
        <fullName evidence="8">Response regulator transcription factor</fullName>
    </submittedName>
</protein>
<evidence type="ECO:0000256" key="5">
    <source>
        <dbReference type="PROSITE-ProRule" id="PRU01091"/>
    </source>
</evidence>
<feature type="modified residue" description="4-aspartylphosphate" evidence="4">
    <location>
        <position position="52"/>
    </location>
</feature>
<dbReference type="InterPro" id="IPR001789">
    <property type="entry name" value="Sig_transdc_resp-reg_receiver"/>
</dbReference>
<dbReference type="GO" id="GO:0000156">
    <property type="term" value="F:phosphorelay response regulator activity"/>
    <property type="evidence" value="ECO:0007669"/>
    <property type="project" value="TreeGrafter"/>
</dbReference>
<evidence type="ECO:0000313" key="8">
    <source>
        <dbReference type="EMBL" id="KAA0016355.1"/>
    </source>
</evidence>
<dbReference type="Gene3D" id="6.10.250.690">
    <property type="match status" value="1"/>
</dbReference>
<dbReference type="CDD" id="cd00383">
    <property type="entry name" value="trans_reg_C"/>
    <property type="match status" value="1"/>
</dbReference>
<dbReference type="PROSITE" id="PS51755">
    <property type="entry name" value="OMPR_PHOB"/>
    <property type="match status" value="1"/>
</dbReference>